<proteinExistence type="predicted"/>
<protein>
    <submittedName>
        <fullName evidence="2">Uncharacterized protein</fullName>
    </submittedName>
</protein>
<feature type="transmembrane region" description="Helical" evidence="1">
    <location>
        <begin position="169"/>
        <end position="191"/>
    </location>
</feature>
<dbReference type="EMBL" id="MU155146">
    <property type="protein sequence ID" value="KAF9484175.1"/>
    <property type="molecule type" value="Genomic_DNA"/>
</dbReference>
<sequence>MLQSDTAQLVGLFVESIFYGIYLVTFGYCLQALFRKPYGWKHSSEINFASVFVALSLFFVGTINLALAFYRIQDVQQFAFNTTASVAEYVGQPWVNIVKEATMNFQVLIADGALTYRCWEVYGRRWKFVLLPIVLWLGALADTVCVLWANSRFLHSSDIGSNLQHLMGLTWTIFWVTTIVLNVYATGMIVIRICRVNNINCPSAHCESIGFERHANKKPTKFKEVIRIVIDSGLIYTTTSLVVVISLVTASTSYFITTSADMIVIGIAFNLINIRVAKARARDAITPSVTETKAPAILEFNHDLSLAVHQSQPSVNSLSGVHVEMSDTHLAKTIV</sequence>
<feature type="transmembrane region" description="Helical" evidence="1">
    <location>
        <begin position="254"/>
        <end position="272"/>
    </location>
</feature>
<keyword evidence="1" id="KW-0812">Transmembrane</keyword>
<keyword evidence="1" id="KW-1133">Transmembrane helix</keyword>
<evidence type="ECO:0000313" key="2">
    <source>
        <dbReference type="EMBL" id="KAF9484175.1"/>
    </source>
</evidence>
<feature type="transmembrane region" description="Helical" evidence="1">
    <location>
        <begin position="225"/>
        <end position="248"/>
    </location>
</feature>
<feature type="transmembrane region" description="Helical" evidence="1">
    <location>
        <begin position="12"/>
        <end position="34"/>
    </location>
</feature>
<gene>
    <name evidence="2" type="ORF">BDN70DRAFT_989801</name>
</gene>
<dbReference type="Proteomes" id="UP000807469">
    <property type="component" value="Unassembled WGS sequence"/>
</dbReference>
<keyword evidence="3" id="KW-1185">Reference proteome</keyword>
<reference evidence="2" key="1">
    <citation type="submission" date="2020-11" db="EMBL/GenBank/DDBJ databases">
        <authorList>
            <consortium name="DOE Joint Genome Institute"/>
            <person name="Ahrendt S."/>
            <person name="Riley R."/>
            <person name="Andreopoulos W."/>
            <person name="Labutti K."/>
            <person name="Pangilinan J."/>
            <person name="Ruiz-Duenas F.J."/>
            <person name="Barrasa J.M."/>
            <person name="Sanchez-Garcia M."/>
            <person name="Camarero S."/>
            <person name="Miyauchi S."/>
            <person name="Serrano A."/>
            <person name="Linde D."/>
            <person name="Babiker R."/>
            <person name="Drula E."/>
            <person name="Ayuso-Fernandez I."/>
            <person name="Pacheco R."/>
            <person name="Padilla G."/>
            <person name="Ferreira P."/>
            <person name="Barriuso J."/>
            <person name="Kellner H."/>
            <person name="Castanera R."/>
            <person name="Alfaro M."/>
            <person name="Ramirez L."/>
            <person name="Pisabarro A.G."/>
            <person name="Kuo A."/>
            <person name="Tritt A."/>
            <person name="Lipzen A."/>
            <person name="He G."/>
            <person name="Yan M."/>
            <person name="Ng V."/>
            <person name="Cullen D."/>
            <person name="Martin F."/>
            <person name="Rosso M.-N."/>
            <person name="Henrissat B."/>
            <person name="Hibbett D."/>
            <person name="Martinez A.T."/>
            <person name="Grigoriev I.V."/>
        </authorList>
    </citation>
    <scope>NUCLEOTIDE SEQUENCE</scope>
    <source>
        <strain evidence="2">CIRM-BRFM 674</strain>
    </source>
</reference>
<dbReference type="OrthoDB" id="3357408at2759"/>
<accession>A0A9P5ZC43</accession>
<dbReference type="AlphaFoldDB" id="A0A9P5ZC43"/>
<feature type="transmembrane region" description="Helical" evidence="1">
    <location>
        <begin position="46"/>
        <end position="70"/>
    </location>
</feature>
<evidence type="ECO:0000256" key="1">
    <source>
        <dbReference type="SAM" id="Phobius"/>
    </source>
</evidence>
<organism evidence="2 3">
    <name type="scientific">Pholiota conissans</name>
    <dbReference type="NCBI Taxonomy" id="109636"/>
    <lineage>
        <taxon>Eukaryota</taxon>
        <taxon>Fungi</taxon>
        <taxon>Dikarya</taxon>
        <taxon>Basidiomycota</taxon>
        <taxon>Agaricomycotina</taxon>
        <taxon>Agaricomycetes</taxon>
        <taxon>Agaricomycetidae</taxon>
        <taxon>Agaricales</taxon>
        <taxon>Agaricineae</taxon>
        <taxon>Strophariaceae</taxon>
        <taxon>Pholiota</taxon>
    </lineage>
</organism>
<evidence type="ECO:0000313" key="3">
    <source>
        <dbReference type="Proteomes" id="UP000807469"/>
    </source>
</evidence>
<feature type="transmembrane region" description="Helical" evidence="1">
    <location>
        <begin position="128"/>
        <end position="149"/>
    </location>
</feature>
<keyword evidence="1" id="KW-0472">Membrane</keyword>
<comment type="caution">
    <text evidence="2">The sequence shown here is derived from an EMBL/GenBank/DDBJ whole genome shotgun (WGS) entry which is preliminary data.</text>
</comment>
<name>A0A9P5ZC43_9AGAR</name>